<dbReference type="PANTHER" id="PTHR22926">
    <property type="entry name" value="PHOSPHO-N-ACETYLMURAMOYL-PENTAPEPTIDE-TRANSFERASE"/>
    <property type="match status" value="1"/>
</dbReference>
<dbReference type="Proteomes" id="UP000214596">
    <property type="component" value="Unassembled WGS sequence"/>
</dbReference>
<comment type="subcellular location">
    <subcellularLocation>
        <location evidence="1">Membrane</location>
        <topology evidence="1">Multi-pass membrane protein</topology>
    </subcellularLocation>
</comment>
<comment type="caution">
    <text evidence="7">The sequence shown here is derived from an EMBL/GenBank/DDBJ whole genome shotgun (WGS) entry which is preliminary data.</text>
</comment>
<reference evidence="7 8" key="1">
    <citation type="journal article" date="2017" name="Appl. Environ. Microbiol.">
        <title>Parallel evolution of two clades of a major Atlantic endemic Vibrio parahaemolyticus pathogen lineage by independent acquisition of related pathogenicity islands.</title>
        <authorList>
            <person name="Xu F."/>
            <person name="Gonzalez-Escalona N."/>
            <person name="Drees K.P."/>
            <person name="Sebra R.P."/>
            <person name="Cooper V.S."/>
            <person name="Jones S.H."/>
            <person name="Whistler C.A."/>
        </authorList>
    </citation>
    <scope>NUCLEOTIDE SEQUENCE [LARGE SCALE GENOMIC DNA]</scope>
    <source>
        <strain evidence="7 8">MAVP-3</strain>
    </source>
</reference>
<name>A0A227F6M9_VIBPH</name>
<feature type="non-terminal residue" evidence="7">
    <location>
        <position position="66"/>
    </location>
</feature>
<dbReference type="AlphaFoldDB" id="A0A227F6M9"/>
<keyword evidence="4 6" id="KW-1133">Transmembrane helix</keyword>
<dbReference type="GO" id="GO:0005886">
    <property type="term" value="C:plasma membrane"/>
    <property type="evidence" value="ECO:0007669"/>
    <property type="project" value="TreeGrafter"/>
</dbReference>
<keyword evidence="5 6" id="KW-0472">Membrane</keyword>
<evidence type="ECO:0000256" key="2">
    <source>
        <dbReference type="ARBA" id="ARBA00022679"/>
    </source>
</evidence>
<evidence type="ECO:0000256" key="3">
    <source>
        <dbReference type="ARBA" id="ARBA00022692"/>
    </source>
</evidence>
<evidence type="ECO:0000256" key="6">
    <source>
        <dbReference type="SAM" id="Phobius"/>
    </source>
</evidence>
<gene>
    <name evidence="7" type="primary">mraY</name>
    <name evidence="7" type="ORF">CA163_41215</name>
</gene>
<sequence length="66" mass="7473">SFFRLFEYLSFRAILSVLTALGLSLWMGPIMIKRLQMLQIGQVVRNEGPESHFSKRGTPTMGGIMI</sequence>
<accession>A0A227F6M9</accession>
<evidence type="ECO:0000313" key="8">
    <source>
        <dbReference type="Proteomes" id="UP000214596"/>
    </source>
</evidence>
<organism evidence="7 8">
    <name type="scientific">Vibrio parahaemolyticus</name>
    <dbReference type="NCBI Taxonomy" id="670"/>
    <lineage>
        <taxon>Bacteria</taxon>
        <taxon>Pseudomonadati</taxon>
        <taxon>Pseudomonadota</taxon>
        <taxon>Gammaproteobacteria</taxon>
        <taxon>Vibrionales</taxon>
        <taxon>Vibrionaceae</taxon>
        <taxon>Vibrio</taxon>
    </lineage>
</organism>
<evidence type="ECO:0000256" key="4">
    <source>
        <dbReference type="ARBA" id="ARBA00022989"/>
    </source>
</evidence>
<keyword evidence="2 7" id="KW-0808">Transferase</keyword>
<proteinExistence type="predicted"/>
<evidence type="ECO:0000256" key="5">
    <source>
        <dbReference type="ARBA" id="ARBA00023136"/>
    </source>
</evidence>
<dbReference type="Pfam" id="PF10555">
    <property type="entry name" value="MraY_sig1"/>
    <property type="match status" value="1"/>
</dbReference>
<protein>
    <submittedName>
        <fullName evidence="7">Phospho-N-acetylmuramoyl-pentapeptide-transferase</fullName>
        <ecNumber evidence="7">2.7.8.13</ecNumber>
    </submittedName>
</protein>
<evidence type="ECO:0000313" key="7">
    <source>
        <dbReference type="EMBL" id="OXD77019.1"/>
    </source>
</evidence>
<feature type="non-terminal residue" evidence="7">
    <location>
        <position position="1"/>
    </location>
</feature>
<dbReference type="GO" id="GO:0071555">
    <property type="term" value="P:cell wall organization"/>
    <property type="evidence" value="ECO:0007669"/>
    <property type="project" value="TreeGrafter"/>
</dbReference>
<evidence type="ECO:0000256" key="1">
    <source>
        <dbReference type="ARBA" id="ARBA00004141"/>
    </source>
</evidence>
<dbReference type="InterPro" id="IPR000715">
    <property type="entry name" value="Glycosyl_transferase_4"/>
</dbReference>
<keyword evidence="3 6" id="KW-0812">Transmembrane</keyword>
<dbReference type="PANTHER" id="PTHR22926:SF5">
    <property type="entry name" value="PHOSPHO-N-ACETYLMURAMOYL-PENTAPEPTIDE-TRANSFERASE HOMOLOG"/>
    <property type="match status" value="1"/>
</dbReference>
<dbReference type="InterPro" id="IPR018480">
    <property type="entry name" value="PNAcMuramoyl-5peptid_Trfase_CS"/>
</dbReference>
<feature type="transmembrane region" description="Helical" evidence="6">
    <location>
        <begin position="12"/>
        <end position="32"/>
    </location>
</feature>
<dbReference type="EC" id="2.7.8.13" evidence="7"/>
<dbReference type="GO" id="GO:0044038">
    <property type="term" value="P:cell wall macromolecule biosynthetic process"/>
    <property type="evidence" value="ECO:0007669"/>
    <property type="project" value="TreeGrafter"/>
</dbReference>
<dbReference type="GO" id="GO:0008963">
    <property type="term" value="F:phospho-N-acetylmuramoyl-pentapeptide-transferase activity"/>
    <property type="evidence" value="ECO:0007669"/>
    <property type="project" value="TreeGrafter"/>
</dbReference>
<dbReference type="EMBL" id="NIXT01005963">
    <property type="protein sequence ID" value="OXD77019.1"/>
    <property type="molecule type" value="Genomic_DNA"/>
</dbReference>